<dbReference type="OrthoDB" id="285993at2"/>
<dbReference type="SUPFAM" id="SSF158446">
    <property type="entry name" value="IVS-encoded protein-like"/>
    <property type="match status" value="1"/>
</dbReference>
<dbReference type="RefSeq" id="WP_105982851.1">
    <property type="nucleotide sequence ID" value="NZ_MQUC01000003.1"/>
</dbReference>
<accession>A0A2S9WUD5</accession>
<name>A0A2S9WUD5_9FLAO</name>
<protein>
    <submittedName>
        <fullName evidence="1">Four helix bundle protein</fullName>
    </submittedName>
</protein>
<keyword evidence="2" id="KW-1185">Reference proteome</keyword>
<proteinExistence type="predicted"/>
<dbReference type="Gene3D" id="1.20.1440.60">
    <property type="entry name" value="23S rRNA-intervening sequence"/>
    <property type="match status" value="1"/>
</dbReference>
<sequence>MDDKKYDLEDRLIKFAVDVIKISRRADWNDYASRYYQEQIIRSSGSVALNFGEFLGASSQKDKLNKLNIAHKEIKECRNNLLIQLGAELNIQSELESLSQESLEIIKILRSIIKSKS</sequence>
<dbReference type="NCBIfam" id="TIGR02436">
    <property type="entry name" value="four helix bundle protein"/>
    <property type="match status" value="1"/>
</dbReference>
<dbReference type="PANTHER" id="PTHR38471:SF2">
    <property type="entry name" value="FOUR HELIX BUNDLE PROTEIN"/>
    <property type="match status" value="1"/>
</dbReference>
<evidence type="ECO:0000313" key="2">
    <source>
        <dbReference type="Proteomes" id="UP000239532"/>
    </source>
</evidence>
<evidence type="ECO:0000313" key="1">
    <source>
        <dbReference type="EMBL" id="PRP67075.1"/>
    </source>
</evidence>
<dbReference type="InterPro" id="IPR036583">
    <property type="entry name" value="23S_rRNA_IVS_sf"/>
</dbReference>
<dbReference type="InterPro" id="IPR012657">
    <property type="entry name" value="23S_rRNA-intervening_sequence"/>
</dbReference>
<dbReference type="PANTHER" id="PTHR38471">
    <property type="entry name" value="FOUR HELIX BUNDLE PROTEIN"/>
    <property type="match status" value="1"/>
</dbReference>
<dbReference type="Proteomes" id="UP000239532">
    <property type="component" value="Unassembled WGS sequence"/>
</dbReference>
<dbReference type="Pfam" id="PF05635">
    <property type="entry name" value="23S_rRNA_IVP"/>
    <property type="match status" value="1"/>
</dbReference>
<reference evidence="1 2" key="1">
    <citation type="submission" date="2016-11" db="EMBL/GenBank/DDBJ databases">
        <title>Trade-off between light-utilization and light-protection in marine flavobacteria.</title>
        <authorList>
            <person name="Kumagai Y."/>
        </authorList>
    </citation>
    <scope>NUCLEOTIDE SEQUENCE [LARGE SCALE GENOMIC DNA]</scope>
    <source>
        <strain evidence="1 2">JCM 17109</strain>
    </source>
</reference>
<organism evidence="1 2">
    <name type="scientific">Nonlabens agnitus</name>
    <dbReference type="NCBI Taxonomy" id="870484"/>
    <lineage>
        <taxon>Bacteria</taxon>
        <taxon>Pseudomonadati</taxon>
        <taxon>Bacteroidota</taxon>
        <taxon>Flavobacteriia</taxon>
        <taxon>Flavobacteriales</taxon>
        <taxon>Flavobacteriaceae</taxon>
        <taxon>Nonlabens</taxon>
    </lineage>
</organism>
<dbReference type="AlphaFoldDB" id="A0A2S9WUD5"/>
<comment type="caution">
    <text evidence="1">The sequence shown here is derived from an EMBL/GenBank/DDBJ whole genome shotgun (WGS) entry which is preliminary data.</text>
</comment>
<gene>
    <name evidence="1" type="ORF">BST86_08165</name>
</gene>
<dbReference type="EMBL" id="MQUC01000003">
    <property type="protein sequence ID" value="PRP67075.1"/>
    <property type="molecule type" value="Genomic_DNA"/>
</dbReference>